<evidence type="ECO:0000313" key="3">
    <source>
        <dbReference type="EMBL" id="MQY26397.1"/>
    </source>
</evidence>
<dbReference type="SUPFAM" id="SSF51905">
    <property type="entry name" value="FAD/NAD(P)-binding domain"/>
    <property type="match status" value="2"/>
</dbReference>
<dbReference type="GO" id="GO:0004497">
    <property type="term" value="F:monooxygenase activity"/>
    <property type="evidence" value="ECO:0007669"/>
    <property type="project" value="TreeGrafter"/>
</dbReference>
<feature type="region of interest" description="Disordered" evidence="2">
    <location>
        <begin position="419"/>
        <end position="439"/>
    </location>
</feature>
<dbReference type="RefSeq" id="WP_153340659.1">
    <property type="nucleotide sequence ID" value="NZ_WEGI01000004.1"/>
</dbReference>
<dbReference type="PRINTS" id="PR00368">
    <property type="entry name" value="FADPNR"/>
</dbReference>
<organism evidence="3 4">
    <name type="scientific">Nocardia aurantia</name>
    <dbReference type="NCBI Taxonomy" id="2585199"/>
    <lineage>
        <taxon>Bacteria</taxon>
        <taxon>Bacillati</taxon>
        <taxon>Actinomycetota</taxon>
        <taxon>Actinomycetes</taxon>
        <taxon>Mycobacteriales</taxon>
        <taxon>Nocardiaceae</taxon>
        <taxon>Nocardia</taxon>
    </lineage>
</organism>
<dbReference type="AlphaFoldDB" id="A0A7K0DL32"/>
<gene>
    <name evidence="3" type="ORF">NRB56_19640</name>
</gene>
<keyword evidence="1 3" id="KW-0560">Oxidoreductase</keyword>
<dbReference type="PRINTS" id="PR00469">
    <property type="entry name" value="PNDRDTASEII"/>
</dbReference>
<dbReference type="GO" id="GO:0004324">
    <property type="term" value="F:ferredoxin-NADP+ reductase activity"/>
    <property type="evidence" value="ECO:0007669"/>
    <property type="project" value="UniProtKB-EC"/>
</dbReference>
<dbReference type="GO" id="GO:0005829">
    <property type="term" value="C:cytosol"/>
    <property type="evidence" value="ECO:0007669"/>
    <property type="project" value="TreeGrafter"/>
</dbReference>
<name>A0A7K0DL32_9NOCA</name>
<dbReference type="Proteomes" id="UP000431401">
    <property type="component" value="Unassembled WGS sequence"/>
</dbReference>
<dbReference type="Pfam" id="PF13738">
    <property type="entry name" value="Pyr_redox_3"/>
    <property type="match status" value="1"/>
</dbReference>
<reference evidence="3 4" key="1">
    <citation type="submission" date="2019-10" db="EMBL/GenBank/DDBJ databases">
        <title>Nocardia macrotermitis sp. nov. and Nocardia aurantia sp. nov., isolated from the gut of fungus growing-termite Macrotermes natalensis.</title>
        <authorList>
            <person name="Benndorf R."/>
            <person name="Schwitalla J."/>
            <person name="Martin K."/>
            <person name="De Beer W."/>
            <person name="Kaster A.-K."/>
            <person name="Vollmers J."/>
            <person name="Poulsen M."/>
            <person name="Beemelmanns C."/>
        </authorList>
    </citation>
    <scope>NUCLEOTIDE SEQUENCE [LARGE SCALE GENOMIC DNA]</scope>
    <source>
        <strain evidence="3 4">RB56</strain>
    </source>
</reference>
<protein>
    <submittedName>
        <fullName evidence="3">Ferredoxin--NADP reductase</fullName>
        <ecNumber evidence="3">1.18.1.2</ecNumber>
    </submittedName>
</protein>
<dbReference type="PANTHER" id="PTHR43539:SF78">
    <property type="entry name" value="FLAVIN-CONTAINING MONOOXYGENASE"/>
    <property type="match status" value="1"/>
</dbReference>
<evidence type="ECO:0000256" key="1">
    <source>
        <dbReference type="ARBA" id="ARBA00023002"/>
    </source>
</evidence>
<accession>A0A7K0DL32</accession>
<dbReference type="GO" id="GO:0050660">
    <property type="term" value="F:flavin adenine dinucleotide binding"/>
    <property type="evidence" value="ECO:0007669"/>
    <property type="project" value="TreeGrafter"/>
</dbReference>
<dbReference type="InterPro" id="IPR050982">
    <property type="entry name" value="Auxin_biosynth/cation_transpt"/>
</dbReference>
<dbReference type="EC" id="1.18.1.2" evidence="3"/>
<evidence type="ECO:0000256" key="2">
    <source>
        <dbReference type="SAM" id="MobiDB-lite"/>
    </source>
</evidence>
<keyword evidence="4" id="KW-1185">Reference proteome</keyword>
<dbReference type="Gene3D" id="3.50.50.60">
    <property type="entry name" value="FAD/NAD(P)-binding domain"/>
    <property type="match status" value="2"/>
</dbReference>
<sequence>MLGSNEIGPNTGIRRFDGPVIIGAGPAGLATGYALTRAGVRPVLLERGDNVGQSWLGHYDSLRLNSPRVLSSLPGMLIDNGAGQFPSRTDFLLYLERYARRWELDIEFGVNVRRLERADGGWLLHTDSGCLWAPQVVVATGAYAEPTIPQWPGLSEFTGELLHARDYRNAKPYAGRTVLVVGAGQSAADVALECAAGGARRVWISVRRPPHISPPAVLGISPTTFTFFVKRFGRWADPILDPFTTFLQYCIRFFYYGDISRFRFAVPELGLIRTVRETGHGYIIDRGLMAALRCGQIETVAAVTGFDESEVLLADGSRLPADVVVCATGARPGLESLVGHLDVLDHNARPHAFGTSVPKAPGLYFIGFRLLGDLPDFRLDARAIARAITGRRIVLPRTLFRRHRKHRYQRAWTPLRLPLTPPDRDIPQNNRPAPARALG</sequence>
<proteinExistence type="predicted"/>
<dbReference type="EMBL" id="WEGI01000004">
    <property type="protein sequence ID" value="MQY26397.1"/>
    <property type="molecule type" value="Genomic_DNA"/>
</dbReference>
<comment type="caution">
    <text evidence="3">The sequence shown here is derived from an EMBL/GenBank/DDBJ whole genome shotgun (WGS) entry which is preliminary data.</text>
</comment>
<dbReference type="InterPro" id="IPR036188">
    <property type="entry name" value="FAD/NAD-bd_sf"/>
</dbReference>
<evidence type="ECO:0000313" key="4">
    <source>
        <dbReference type="Proteomes" id="UP000431401"/>
    </source>
</evidence>
<dbReference type="PANTHER" id="PTHR43539">
    <property type="entry name" value="FLAVIN-BINDING MONOOXYGENASE-LIKE PROTEIN (AFU_ORTHOLOGUE AFUA_4G09220)"/>
    <property type="match status" value="1"/>
</dbReference>
<dbReference type="OrthoDB" id="178899at2"/>